<evidence type="ECO:0000256" key="2">
    <source>
        <dbReference type="ARBA" id="ARBA00011245"/>
    </source>
</evidence>
<dbReference type="NCBIfam" id="TIGR01180">
    <property type="entry name" value="aman2_put"/>
    <property type="match status" value="1"/>
</dbReference>
<dbReference type="AlphaFoldDB" id="A0AAN5ANZ3"/>
<dbReference type="Gene3D" id="3.30.2080.10">
    <property type="entry name" value="GH92 mannosidase domain"/>
    <property type="match status" value="1"/>
</dbReference>
<dbReference type="Pfam" id="PF13287">
    <property type="entry name" value="Fn3_assoc"/>
    <property type="match status" value="1"/>
</dbReference>
<protein>
    <submittedName>
        <fullName evidence="6">Alpha-1 2-mannosidase</fullName>
    </submittedName>
</protein>
<dbReference type="GO" id="GO:0005975">
    <property type="term" value="P:carbohydrate metabolic process"/>
    <property type="evidence" value="ECO:0007669"/>
    <property type="project" value="InterPro"/>
</dbReference>
<dbReference type="InterPro" id="IPR041371">
    <property type="entry name" value="GH92_N"/>
</dbReference>
<dbReference type="InterPro" id="IPR026876">
    <property type="entry name" value="Fn3_assoc_repeat"/>
</dbReference>
<dbReference type="PANTHER" id="PTHR12143">
    <property type="entry name" value="PEPTIDE N-GLYCANASE PNGASE -RELATED"/>
    <property type="match status" value="1"/>
</dbReference>
<dbReference type="InterPro" id="IPR012939">
    <property type="entry name" value="Glyco_hydro_92"/>
</dbReference>
<name>A0AAN5ANZ3_9BACT</name>
<organism evidence="6 7">
    <name type="scientific">Persicobacter diffluens</name>
    <dbReference type="NCBI Taxonomy" id="981"/>
    <lineage>
        <taxon>Bacteria</taxon>
        <taxon>Pseudomonadati</taxon>
        <taxon>Bacteroidota</taxon>
        <taxon>Cytophagia</taxon>
        <taxon>Cytophagales</taxon>
        <taxon>Persicobacteraceae</taxon>
        <taxon>Persicobacter</taxon>
    </lineage>
</organism>
<dbReference type="Gene3D" id="1.20.1610.10">
    <property type="entry name" value="alpha-1,2-mannosidases domains"/>
    <property type="match status" value="1"/>
</dbReference>
<evidence type="ECO:0000259" key="4">
    <source>
        <dbReference type="Pfam" id="PF07971"/>
    </source>
</evidence>
<keyword evidence="3" id="KW-0106">Calcium</keyword>
<dbReference type="InterPro" id="IPR008928">
    <property type="entry name" value="6-hairpin_glycosidase_sf"/>
</dbReference>
<evidence type="ECO:0000313" key="7">
    <source>
        <dbReference type="Proteomes" id="UP001310022"/>
    </source>
</evidence>
<dbReference type="SUPFAM" id="SSF48208">
    <property type="entry name" value="Six-hairpin glycosidases"/>
    <property type="match status" value="1"/>
</dbReference>
<accession>A0AAN5ANZ3</accession>
<dbReference type="GO" id="GO:0005829">
    <property type="term" value="C:cytosol"/>
    <property type="evidence" value="ECO:0007669"/>
    <property type="project" value="TreeGrafter"/>
</dbReference>
<dbReference type="Proteomes" id="UP001310022">
    <property type="component" value="Unassembled WGS sequence"/>
</dbReference>
<feature type="domain" description="Glycosyl hydrolase family 92" evidence="4">
    <location>
        <begin position="272"/>
        <end position="738"/>
    </location>
</feature>
<comment type="cofactor">
    <cofactor evidence="1">
        <name>Ca(2+)</name>
        <dbReference type="ChEBI" id="CHEBI:29108"/>
    </cofactor>
</comment>
<keyword evidence="7" id="KW-1185">Reference proteome</keyword>
<gene>
    <name evidence="6" type="ORF">PEDI_38650</name>
</gene>
<dbReference type="Gene3D" id="1.20.1050.60">
    <property type="entry name" value="alpha-1,2-mannosidase"/>
    <property type="match status" value="1"/>
</dbReference>
<dbReference type="InterPro" id="IPR050883">
    <property type="entry name" value="PNGase"/>
</dbReference>
<dbReference type="GO" id="GO:0030246">
    <property type="term" value="F:carbohydrate binding"/>
    <property type="evidence" value="ECO:0007669"/>
    <property type="project" value="InterPro"/>
</dbReference>
<dbReference type="InterPro" id="IPR014718">
    <property type="entry name" value="GH-type_carb-bd"/>
</dbReference>
<sequence>MKKMRLLNTGFYLLILVVFGAFKPASDSVLDYVDPMIGTDGIGHTFPGATTPFGMVQLSPSNDFKSWNWCSGYHYSDEVLKGFAHTHISGAGLAALGDILMMPMTGEATTNPGTEENPESGYRSRFTHDKESAAAGYYQVELLDYDINVELTTSPRVGFHRYTFQNAGTAHVVIDPTHHIMETIFDTEIEQLSSTTIRGLKESEGEGGRRKVYFYAEFSRPLSALKLSRDGQWISDTKANGEDIRAVASFNDLEAGAQLSVKVAISNVSYEGAEANFMAEAQDLQFDQALAATQALWKKQLGSIEVDVVEEEDKTVFFTALYHAFISPNIISDVTGEYIVEGKKYKTDIPQYSNYSTWDTYRALHPLFTIIEQERSAEMVNSLSSRTSVSNVVLPKWECLGFDNVCMIGYNSVSPMADAILKNIPGINIEEAYEAMKMAAMDEGKHSPNYDVNGMPDYKKINFVPGEIGCSVSKTVENNYFDWCLAQVAKQLGKAEDARLFGERALGYRHLYDENTGYLLPKKSDGISQPQNLTIWDDIIKNYVSGNIWGYSTYAPHDVSALMAMHGGPDKFEQFLDMIFQDTTEIVGEQHVDISGFIGKYGHGDEPSHHMPYLYTYAGKPWKTQEMVHQVMEEFYTAQPDGLINNEDLGQMSAWYIFSAMGFYPVCPGDLQYVFGSPKLKSAELKLENGKTFRMKANNIAKNNIYIKSLSLNGKPYTKTFIRHEDIMNGGELVYEMTDKPTLFGTQEADLPMKWVNAEDLVEQEMKVTYMPFSQQEKQFFAKSLLVDLNVNSDKAEIRYTLDGTEPTENAALYKKPIKLTCSATLKARAFETGKLASKVFERDYIQSKSAGLAAGYPKITLLGAKVDSYGDEQGLNLINGKRGTPVFADGLWTGFTKDDFVALIDLGEELSLTEVSLGTLTNTGVWIFPPKSVKIYIGNGENMALVATKTLNPLPAHEVKRLQHDLKFSKQKARYVKVVVENYGPLPTWHGGTGKYPFVFLDEIYVN</sequence>
<proteinExistence type="predicted"/>
<dbReference type="Pfam" id="PF07971">
    <property type="entry name" value="Glyco_hydro_92"/>
    <property type="match status" value="1"/>
</dbReference>
<dbReference type="EMBL" id="BQKE01000002">
    <property type="protein sequence ID" value="GJM63313.1"/>
    <property type="molecule type" value="Genomic_DNA"/>
</dbReference>
<dbReference type="Pfam" id="PF17678">
    <property type="entry name" value="Glyco_hydro_92N"/>
    <property type="match status" value="1"/>
</dbReference>
<dbReference type="FunFam" id="3.30.2080.10:FF:000001">
    <property type="entry name" value="Alpha-1,2-mannosidase subfamily"/>
    <property type="match status" value="1"/>
</dbReference>
<evidence type="ECO:0000256" key="3">
    <source>
        <dbReference type="ARBA" id="ARBA00022837"/>
    </source>
</evidence>
<evidence type="ECO:0000256" key="1">
    <source>
        <dbReference type="ARBA" id="ARBA00001913"/>
    </source>
</evidence>
<dbReference type="InterPro" id="IPR005887">
    <property type="entry name" value="GH92_a_mannosidase_put"/>
</dbReference>
<reference evidence="6 7" key="1">
    <citation type="submission" date="2021-12" db="EMBL/GenBank/DDBJ databases">
        <title>Genome sequencing of bacteria with rrn-lacking chromosome and rrn-plasmid.</title>
        <authorList>
            <person name="Anda M."/>
            <person name="Iwasaki W."/>
        </authorList>
    </citation>
    <scope>NUCLEOTIDE SEQUENCE [LARGE SCALE GENOMIC DNA]</scope>
    <source>
        <strain evidence="6 7">NBRC 15940</strain>
    </source>
</reference>
<feature type="domain" description="Glycosyl hydrolase family 92 N-terminal" evidence="5">
    <location>
        <begin position="32"/>
        <end position="266"/>
    </location>
</feature>
<evidence type="ECO:0000313" key="6">
    <source>
        <dbReference type="EMBL" id="GJM63313.1"/>
    </source>
</evidence>
<dbReference type="GO" id="GO:0006516">
    <property type="term" value="P:glycoprotein catabolic process"/>
    <property type="evidence" value="ECO:0007669"/>
    <property type="project" value="TreeGrafter"/>
</dbReference>
<comment type="subunit">
    <text evidence="2">Monomer.</text>
</comment>
<dbReference type="Gene3D" id="2.60.120.260">
    <property type="entry name" value="Galactose-binding domain-like"/>
    <property type="match status" value="1"/>
</dbReference>
<evidence type="ECO:0000259" key="5">
    <source>
        <dbReference type="Pfam" id="PF17678"/>
    </source>
</evidence>
<comment type="caution">
    <text evidence="6">The sequence shown here is derived from an EMBL/GenBank/DDBJ whole genome shotgun (WGS) entry which is preliminary data.</text>
</comment>
<dbReference type="Gene3D" id="2.70.98.10">
    <property type="match status" value="1"/>
</dbReference>
<dbReference type="PANTHER" id="PTHR12143:SF39">
    <property type="entry name" value="SECRETED PROTEIN"/>
    <property type="match status" value="1"/>
</dbReference>
<dbReference type="GO" id="GO:0000224">
    <property type="term" value="F:peptide-N4-(N-acetyl-beta-glucosaminyl)asparagine amidase activity"/>
    <property type="evidence" value="ECO:0007669"/>
    <property type="project" value="TreeGrafter"/>
</dbReference>